<keyword evidence="3" id="KW-1185">Reference proteome</keyword>
<evidence type="ECO:0000313" key="2">
    <source>
        <dbReference type="EMBL" id="KAJ7359066.1"/>
    </source>
</evidence>
<evidence type="ECO:0000256" key="1">
    <source>
        <dbReference type="SAM" id="Coils"/>
    </source>
</evidence>
<sequence length="217" mass="23319">MADQVPQAPVIPVADVFIPADAPPAAAPPAAAPPAVNAVPANADNLEIANLLQRIQALESQQQTSVENGLSGLAAYGLRRKPDLTEDIVVVAHNSKHEKAAFLSAATKALRERLDKPLEQFQAYFLALLSDKDYSKVLDSISKVDKSLRLAASPMASPSTSPSMRSFQNNRLVCNFCGTPGHTARFCFKKNDRSGRARFSPYQRSFGVGAIPTPSDF</sequence>
<accession>A0A9W9YN62</accession>
<reference evidence="2" key="1">
    <citation type="submission" date="2023-01" db="EMBL/GenBank/DDBJ databases">
        <title>Genome assembly of the deep-sea coral Lophelia pertusa.</title>
        <authorList>
            <person name="Herrera S."/>
            <person name="Cordes E."/>
        </authorList>
    </citation>
    <scope>NUCLEOTIDE SEQUENCE</scope>
    <source>
        <strain evidence="2">USNM1676648</strain>
        <tissue evidence="2">Polyp</tissue>
    </source>
</reference>
<name>A0A9W9YN62_9CNID</name>
<dbReference type="AlphaFoldDB" id="A0A9W9YN62"/>
<organism evidence="2 3">
    <name type="scientific">Desmophyllum pertusum</name>
    <dbReference type="NCBI Taxonomy" id="174260"/>
    <lineage>
        <taxon>Eukaryota</taxon>
        <taxon>Metazoa</taxon>
        <taxon>Cnidaria</taxon>
        <taxon>Anthozoa</taxon>
        <taxon>Hexacorallia</taxon>
        <taxon>Scleractinia</taxon>
        <taxon>Caryophylliina</taxon>
        <taxon>Caryophylliidae</taxon>
        <taxon>Desmophyllum</taxon>
    </lineage>
</organism>
<gene>
    <name evidence="2" type="ORF">OS493_019978</name>
</gene>
<protein>
    <submittedName>
        <fullName evidence="2">Uncharacterized protein</fullName>
    </submittedName>
</protein>
<keyword evidence="1" id="KW-0175">Coiled coil</keyword>
<dbReference type="OrthoDB" id="5988644at2759"/>
<evidence type="ECO:0000313" key="3">
    <source>
        <dbReference type="Proteomes" id="UP001163046"/>
    </source>
</evidence>
<comment type="caution">
    <text evidence="2">The sequence shown here is derived from an EMBL/GenBank/DDBJ whole genome shotgun (WGS) entry which is preliminary data.</text>
</comment>
<dbReference type="EMBL" id="MU827313">
    <property type="protein sequence ID" value="KAJ7359066.1"/>
    <property type="molecule type" value="Genomic_DNA"/>
</dbReference>
<feature type="coiled-coil region" evidence="1">
    <location>
        <begin position="41"/>
        <end position="68"/>
    </location>
</feature>
<proteinExistence type="predicted"/>
<dbReference type="Proteomes" id="UP001163046">
    <property type="component" value="Unassembled WGS sequence"/>
</dbReference>